<evidence type="ECO:0000256" key="1">
    <source>
        <dbReference type="SAM" id="Phobius"/>
    </source>
</evidence>
<gene>
    <name evidence="2" type="ORF">SAMN05216230_109160</name>
</gene>
<dbReference type="Proteomes" id="UP000199221">
    <property type="component" value="Unassembled WGS sequence"/>
</dbReference>
<accession>A0A1H9QAH5</accession>
<evidence type="ECO:0000313" key="3">
    <source>
        <dbReference type="Proteomes" id="UP000199221"/>
    </source>
</evidence>
<dbReference type="EMBL" id="FOEQ01000009">
    <property type="protein sequence ID" value="SER57556.1"/>
    <property type="molecule type" value="Genomic_DNA"/>
</dbReference>
<organism evidence="2 3">
    <name type="scientific">Pseudomonas soli</name>
    <dbReference type="NCBI Taxonomy" id="1306993"/>
    <lineage>
        <taxon>Bacteria</taxon>
        <taxon>Pseudomonadati</taxon>
        <taxon>Pseudomonadota</taxon>
        <taxon>Gammaproteobacteria</taxon>
        <taxon>Pseudomonadales</taxon>
        <taxon>Pseudomonadaceae</taxon>
        <taxon>Pseudomonas</taxon>
    </lineage>
</organism>
<feature type="transmembrane region" description="Helical" evidence="1">
    <location>
        <begin position="61"/>
        <end position="80"/>
    </location>
</feature>
<feature type="transmembrane region" description="Helical" evidence="1">
    <location>
        <begin position="21"/>
        <end position="38"/>
    </location>
</feature>
<feature type="transmembrane region" description="Helical" evidence="1">
    <location>
        <begin position="159"/>
        <end position="179"/>
    </location>
</feature>
<reference evidence="2 3" key="1">
    <citation type="submission" date="2016-10" db="EMBL/GenBank/DDBJ databases">
        <authorList>
            <person name="de Groot N.N."/>
        </authorList>
    </citation>
    <scope>NUCLEOTIDE SEQUENCE [LARGE SCALE GENOMIC DNA]</scope>
    <source>
        <strain evidence="2 3">LMG 27941</strain>
    </source>
</reference>
<dbReference type="RefSeq" id="WP_143067571.1">
    <property type="nucleotide sequence ID" value="NZ_FOEQ01000009.1"/>
</dbReference>
<evidence type="ECO:0000313" key="2">
    <source>
        <dbReference type="EMBL" id="SER57556.1"/>
    </source>
</evidence>
<protein>
    <submittedName>
        <fullName evidence="2">Uncharacterized protein</fullName>
    </submittedName>
</protein>
<dbReference type="AlphaFoldDB" id="A0A1H9QAH5"/>
<keyword evidence="1" id="KW-0812">Transmembrane</keyword>
<sequence length="192" mass="22239">MKLLDKKWSQISHIHNTQIVKSIYIWLFIVPILVKALSEVPSHLNFQIAGQAIPIKMELPFSFFCFYLSAFFFVLSNLIFNFRCPQLVKDHSSWRSFAEHGKGMEHLSNYVDNLDVSAQAKDEAWQVEPTRSPGGLLQDQFWAFHNLGEWQTPKSRKMAVGLTYLAFVFMAWVIIQNLLTVSKYAFLHQPIS</sequence>
<keyword evidence="1" id="KW-1133">Transmembrane helix</keyword>
<name>A0A1H9QAH5_9PSED</name>
<keyword evidence="1" id="KW-0472">Membrane</keyword>
<proteinExistence type="predicted"/>